<dbReference type="EMBL" id="CP016808">
    <property type="protein sequence ID" value="ANY66911.1"/>
    <property type="molecule type" value="Genomic_DNA"/>
</dbReference>
<reference evidence="7" key="1">
    <citation type="submission" date="2016-08" db="EMBL/GenBank/DDBJ databases">
        <title>Complete Genome Seqeunce of Paenibacillus sp. BIHB 4019 from tea rhizoplane.</title>
        <authorList>
            <person name="Thakur R."/>
            <person name="Swarnkar M.K."/>
            <person name="Gulati A."/>
        </authorList>
    </citation>
    <scope>NUCLEOTIDE SEQUENCE [LARGE SCALE GENOMIC DNA]</scope>
    <source>
        <strain evidence="7">BIHB4019</strain>
    </source>
</reference>
<sequence>MDKIMNTAVRSLLFAMGACLLVWALMPNWRTVALGLLLGLAASFMNAFLLRRRVEMITLKAAGGTSRRMGMGLGSRIAMVLLVAMVAYRFPEDFSMPAALIGCMVMPFILLVAAYIHNRNKL</sequence>
<evidence type="ECO:0000256" key="5">
    <source>
        <dbReference type="ARBA" id="ARBA00023136"/>
    </source>
</evidence>
<feature type="transmembrane region" description="Helical" evidence="6">
    <location>
        <begin position="71"/>
        <end position="90"/>
    </location>
</feature>
<evidence type="ECO:0000256" key="6">
    <source>
        <dbReference type="SAM" id="Phobius"/>
    </source>
</evidence>
<dbReference type="PANTHER" id="PTHR40035">
    <property type="entry name" value="ATP SYNTHASE PROTEIN I"/>
    <property type="match status" value="1"/>
</dbReference>
<name>A0A1B2DGS5_9BACL</name>
<keyword evidence="3 6" id="KW-0812">Transmembrane</keyword>
<evidence type="ECO:0000256" key="3">
    <source>
        <dbReference type="ARBA" id="ARBA00022692"/>
    </source>
</evidence>
<dbReference type="Pfam" id="PF03899">
    <property type="entry name" value="ATP-synt_I"/>
    <property type="match status" value="1"/>
</dbReference>
<comment type="subcellular location">
    <subcellularLocation>
        <location evidence="1">Cell membrane</location>
        <topology evidence="1">Multi-pass membrane protein</topology>
    </subcellularLocation>
</comment>
<evidence type="ECO:0000256" key="1">
    <source>
        <dbReference type="ARBA" id="ARBA00004651"/>
    </source>
</evidence>
<dbReference type="RefSeq" id="WP_099518190.1">
    <property type="nucleotide sequence ID" value="NZ_CP016808.1"/>
</dbReference>
<proteinExistence type="predicted"/>
<dbReference type="InterPro" id="IPR005598">
    <property type="entry name" value="ATP_synth_I"/>
</dbReference>
<organism evidence="7">
    <name type="scientific">Paenibacillus sp. BIHB 4019</name>
    <dbReference type="NCBI Taxonomy" id="1870819"/>
    <lineage>
        <taxon>Bacteria</taxon>
        <taxon>Bacillati</taxon>
        <taxon>Bacillota</taxon>
        <taxon>Bacilli</taxon>
        <taxon>Bacillales</taxon>
        <taxon>Paenibacillaceae</taxon>
        <taxon>Paenibacillus</taxon>
    </lineage>
</organism>
<feature type="transmembrane region" description="Helical" evidence="6">
    <location>
        <begin position="32"/>
        <end position="50"/>
    </location>
</feature>
<accession>A0A1B2DGS5</accession>
<protein>
    <recommendedName>
        <fullName evidence="8">ATP synthase subunit I</fullName>
    </recommendedName>
</protein>
<dbReference type="AlphaFoldDB" id="A0A1B2DGS5"/>
<feature type="transmembrane region" description="Helical" evidence="6">
    <location>
        <begin position="96"/>
        <end position="116"/>
    </location>
</feature>
<dbReference type="PANTHER" id="PTHR40035:SF1">
    <property type="entry name" value="ATP SYNTHASE PROTEIN I"/>
    <property type="match status" value="1"/>
</dbReference>
<dbReference type="GO" id="GO:0005886">
    <property type="term" value="C:plasma membrane"/>
    <property type="evidence" value="ECO:0007669"/>
    <property type="project" value="UniProtKB-SubCell"/>
</dbReference>
<evidence type="ECO:0000313" key="7">
    <source>
        <dbReference type="EMBL" id="ANY66911.1"/>
    </source>
</evidence>
<dbReference type="InterPro" id="IPR039072">
    <property type="entry name" value="ATP_synth_I_Bacilli"/>
</dbReference>
<evidence type="ECO:0000256" key="2">
    <source>
        <dbReference type="ARBA" id="ARBA00022475"/>
    </source>
</evidence>
<gene>
    <name evidence="7" type="ORF">BBD42_10850</name>
</gene>
<keyword evidence="2" id="KW-1003">Cell membrane</keyword>
<evidence type="ECO:0000256" key="4">
    <source>
        <dbReference type="ARBA" id="ARBA00022989"/>
    </source>
</evidence>
<keyword evidence="5 6" id="KW-0472">Membrane</keyword>
<keyword evidence="4 6" id="KW-1133">Transmembrane helix</keyword>
<feature type="transmembrane region" description="Helical" evidence="6">
    <location>
        <begin position="7"/>
        <end position="26"/>
    </location>
</feature>
<evidence type="ECO:0008006" key="8">
    <source>
        <dbReference type="Google" id="ProtNLM"/>
    </source>
</evidence>